<feature type="transmembrane region" description="Helical" evidence="6">
    <location>
        <begin position="94"/>
        <end position="116"/>
    </location>
</feature>
<feature type="transmembrane region" description="Helical" evidence="6">
    <location>
        <begin position="16"/>
        <end position="41"/>
    </location>
</feature>
<evidence type="ECO:0000256" key="2">
    <source>
        <dbReference type="ARBA" id="ARBA00022692"/>
    </source>
</evidence>
<dbReference type="InterPro" id="IPR003689">
    <property type="entry name" value="ZIP"/>
</dbReference>
<dbReference type="AlphaFoldDB" id="A0A2I4CXY2"/>
<feature type="transmembrane region" description="Helical" evidence="6">
    <location>
        <begin position="295"/>
        <end position="314"/>
    </location>
</feature>
<organism evidence="7 8">
    <name type="scientific">Austrofundulus limnaeus</name>
    <name type="common">Annual killifish</name>
    <dbReference type="NCBI Taxonomy" id="52670"/>
    <lineage>
        <taxon>Eukaryota</taxon>
        <taxon>Metazoa</taxon>
        <taxon>Chordata</taxon>
        <taxon>Craniata</taxon>
        <taxon>Vertebrata</taxon>
        <taxon>Euteleostomi</taxon>
        <taxon>Actinopterygii</taxon>
        <taxon>Neopterygii</taxon>
        <taxon>Teleostei</taxon>
        <taxon>Neoteleostei</taxon>
        <taxon>Acanthomorphata</taxon>
        <taxon>Ovalentaria</taxon>
        <taxon>Atherinomorphae</taxon>
        <taxon>Cyprinodontiformes</taxon>
        <taxon>Rivulidae</taxon>
        <taxon>Austrofundulus</taxon>
    </lineage>
</organism>
<comment type="subcellular location">
    <subcellularLocation>
        <location evidence="1">Membrane</location>
        <topology evidence="1">Multi-pass membrane protein</topology>
    </subcellularLocation>
</comment>
<proteinExistence type="predicted"/>
<reference evidence="8" key="1">
    <citation type="submission" date="2025-08" db="UniProtKB">
        <authorList>
            <consortium name="RefSeq"/>
        </authorList>
    </citation>
    <scope>IDENTIFICATION</scope>
    <source>
        <strain evidence="8">Quisiro</strain>
        <tissue evidence="8">Liver</tissue>
    </source>
</reference>
<dbReference type="GO" id="GO:0005886">
    <property type="term" value="C:plasma membrane"/>
    <property type="evidence" value="ECO:0007669"/>
    <property type="project" value="TreeGrafter"/>
</dbReference>
<evidence type="ECO:0000256" key="6">
    <source>
        <dbReference type="SAM" id="Phobius"/>
    </source>
</evidence>
<evidence type="ECO:0000256" key="1">
    <source>
        <dbReference type="ARBA" id="ARBA00004141"/>
    </source>
</evidence>
<evidence type="ECO:0000256" key="5">
    <source>
        <dbReference type="SAM" id="MobiDB-lite"/>
    </source>
</evidence>
<keyword evidence="7" id="KW-1185">Reference proteome</keyword>
<dbReference type="STRING" id="52670.A0A2I4CXY2"/>
<dbReference type="Proteomes" id="UP000192220">
    <property type="component" value="Unplaced"/>
</dbReference>
<dbReference type="Pfam" id="PF02535">
    <property type="entry name" value="Zip"/>
    <property type="match status" value="1"/>
</dbReference>
<keyword evidence="3 6" id="KW-1133">Transmembrane helix</keyword>
<sequence length="316" mass="34551">MQVSGGPPSMALEIKLGALVVLLSVTLLFGFLPVCIIRGAGQCSVQPDVRRRWISLISCCSGGVFLATCMLDLLPDYLQGINEAFSTAGINLQFPLPEFIVVLGFFLVLVLEQIFLDFKDRFSSQPEERRSLLGASSLQEEEGRGQRPRRGSDPSDGHFHGELVSQSTLRSLVLVLSLSLHSVFEGLALGLLEEDQEVLEVLVALLIHKSIMSFSLSLQLSQGVLQRRSALTCLLLFSIMSPLGVAVGVGLTQTQTSPRHRLARCTLEGVATGTFIYITFMEILPHELSSSRDRLLKVVLMLLGFTVVTAVLFIHL</sequence>
<gene>
    <name evidence="8" type="primary">LOC106533167</name>
</gene>
<dbReference type="RefSeq" id="XP_013884861.1">
    <property type="nucleotide sequence ID" value="XM_014029407.1"/>
</dbReference>
<keyword evidence="4 6" id="KW-0472">Membrane</keyword>
<evidence type="ECO:0000256" key="3">
    <source>
        <dbReference type="ARBA" id="ARBA00022989"/>
    </source>
</evidence>
<feature type="transmembrane region" description="Helical" evidence="6">
    <location>
        <begin position="53"/>
        <end position="74"/>
    </location>
</feature>
<dbReference type="PANTHER" id="PTHR11040">
    <property type="entry name" value="ZINC/IRON TRANSPORTER"/>
    <property type="match status" value="1"/>
</dbReference>
<feature type="transmembrane region" description="Helical" evidence="6">
    <location>
        <begin position="261"/>
        <end position="283"/>
    </location>
</feature>
<dbReference type="PANTHER" id="PTHR11040:SF58">
    <property type="entry name" value="ZINC TRANSPORTER ZIP1"/>
    <property type="match status" value="1"/>
</dbReference>
<feature type="compositionally biased region" description="Basic and acidic residues" evidence="5">
    <location>
        <begin position="141"/>
        <end position="157"/>
    </location>
</feature>
<evidence type="ECO:0000256" key="4">
    <source>
        <dbReference type="ARBA" id="ARBA00023136"/>
    </source>
</evidence>
<feature type="region of interest" description="Disordered" evidence="5">
    <location>
        <begin position="130"/>
        <end position="157"/>
    </location>
</feature>
<feature type="transmembrane region" description="Helical" evidence="6">
    <location>
        <begin position="230"/>
        <end position="249"/>
    </location>
</feature>
<evidence type="ECO:0000313" key="7">
    <source>
        <dbReference type="Proteomes" id="UP000192220"/>
    </source>
</evidence>
<dbReference type="OrthoDB" id="448280at2759"/>
<keyword evidence="2 6" id="KW-0812">Transmembrane</keyword>
<evidence type="ECO:0000313" key="8">
    <source>
        <dbReference type="RefSeq" id="XP_013884861.1"/>
    </source>
</evidence>
<name>A0A2I4CXY2_AUSLI</name>
<dbReference type="KEGG" id="alim:106533167"/>
<protein>
    <submittedName>
        <fullName evidence="8">Zinc transporter ZIP1</fullName>
    </submittedName>
</protein>
<dbReference type="InParanoid" id="A0A2I4CXY2"/>
<dbReference type="GO" id="GO:0005385">
    <property type="term" value="F:zinc ion transmembrane transporter activity"/>
    <property type="evidence" value="ECO:0007669"/>
    <property type="project" value="TreeGrafter"/>
</dbReference>
<accession>A0A2I4CXY2</accession>